<protein>
    <submittedName>
        <fullName evidence="2">Serine kinase</fullName>
    </submittedName>
</protein>
<evidence type="ECO:0000259" key="1">
    <source>
        <dbReference type="Pfam" id="PF07475"/>
    </source>
</evidence>
<keyword evidence="2" id="KW-0808">Transferase</keyword>
<dbReference type="EMBL" id="WVRA01000003">
    <property type="protein sequence ID" value="NOE18593.1"/>
    <property type="molecule type" value="Genomic_DNA"/>
</dbReference>
<gene>
    <name evidence="2" type="ORF">GS634_10745</name>
</gene>
<dbReference type="Gene3D" id="3.40.50.300">
    <property type="entry name" value="P-loop containing nucleotide triphosphate hydrolases"/>
    <property type="match status" value="1"/>
</dbReference>
<dbReference type="CDD" id="cd01918">
    <property type="entry name" value="HprK_C"/>
    <property type="match status" value="1"/>
</dbReference>
<evidence type="ECO:0000313" key="2">
    <source>
        <dbReference type="EMBL" id="NOE18593.1"/>
    </source>
</evidence>
<comment type="caution">
    <text evidence="2">The sequence shown here is derived from an EMBL/GenBank/DDBJ whole genome shotgun (WGS) entry which is preliminary data.</text>
</comment>
<name>A0AA90YT46_9RHOB</name>
<organism evidence="2 3">
    <name type="scientific">Ruegeria atlantica</name>
    <dbReference type="NCBI Taxonomy" id="81569"/>
    <lineage>
        <taxon>Bacteria</taxon>
        <taxon>Pseudomonadati</taxon>
        <taxon>Pseudomonadota</taxon>
        <taxon>Alphaproteobacteria</taxon>
        <taxon>Rhodobacterales</taxon>
        <taxon>Roseobacteraceae</taxon>
        <taxon>Ruegeria</taxon>
    </lineage>
</organism>
<dbReference type="GO" id="GO:0006109">
    <property type="term" value="P:regulation of carbohydrate metabolic process"/>
    <property type="evidence" value="ECO:0007669"/>
    <property type="project" value="InterPro"/>
</dbReference>
<dbReference type="Pfam" id="PF07475">
    <property type="entry name" value="Hpr_kinase_C"/>
    <property type="match status" value="1"/>
</dbReference>
<dbReference type="GO" id="GO:0005524">
    <property type="term" value="F:ATP binding"/>
    <property type="evidence" value="ECO:0007669"/>
    <property type="project" value="InterPro"/>
</dbReference>
<feature type="domain" description="HPr kinase/phosphorylase C-terminal" evidence="1">
    <location>
        <begin position="15"/>
        <end position="89"/>
    </location>
</feature>
<sequence>MHIDSLSLAKDQGSACIHASCVSIAGRGLLIIGASGTGKSGLALQMMAFGAKLVADDRVNLEMRQNRVIASAVSQIRGLIEARQIGLIKAEPSGPVPLDYVVDLDQPEPERLPEPLTVSVLRQTVPLLRGAGVPNLAVAMMQLLGNGRVNPEWPNS</sequence>
<reference evidence="2" key="1">
    <citation type="submission" date="2019-12" db="EMBL/GenBank/DDBJ databases">
        <title>Ruegeria JWLKs population differentiation of coral mucus and skeleton niches.</title>
        <authorList>
            <person name="Luo D."/>
        </authorList>
    </citation>
    <scope>NUCLEOTIDE SEQUENCE</scope>
    <source>
        <strain evidence="2">HKCCD6181</strain>
    </source>
</reference>
<dbReference type="InterPro" id="IPR011104">
    <property type="entry name" value="Hpr_kin/Pase_C"/>
</dbReference>
<dbReference type="Proteomes" id="UP000597886">
    <property type="component" value="Unassembled WGS sequence"/>
</dbReference>
<proteinExistence type="predicted"/>
<dbReference type="GO" id="GO:0000155">
    <property type="term" value="F:phosphorelay sensor kinase activity"/>
    <property type="evidence" value="ECO:0007669"/>
    <property type="project" value="InterPro"/>
</dbReference>
<dbReference type="SUPFAM" id="SSF53795">
    <property type="entry name" value="PEP carboxykinase-like"/>
    <property type="match status" value="1"/>
</dbReference>
<keyword evidence="2" id="KW-0418">Kinase</keyword>
<dbReference type="AlphaFoldDB" id="A0AA90YT46"/>
<accession>A0AA90YT46</accession>
<dbReference type="InterPro" id="IPR027417">
    <property type="entry name" value="P-loop_NTPase"/>
</dbReference>
<evidence type="ECO:0000313" key="3">
    <source>
        <dbReference type="Proteomes" id="UP000597886"/>
    </source>
</evidence>